<name>A0A1G5RZA8_9FIRM</name>
<dbReference type="AlphaFoldDB" id="A0A1G5RZA8"/>
<protein>
    <submittedName>
        <fullName evidence="8">Predicted arabinose efflux permease, MFS family</fullName>
    </submittedName>
</protein>
<dbReference type="PANTHER" id="PTHR23518:SF2">
    <property type="entry name" value="MAJOR FACILITATOR SUPERFAMILY TRANSPORTER"/>
    <property type="match status" value="1"/>
</dbReference>
<feature type="transmembrane region" description="Helical" evidence="6">
    <location>
        <begin position="279"/>
        <end position="298"/>
    </location>
</feature>
<evidence type="ECO:0000256" key="3">
    <source>
        <dbReference type="ARBA" id="ARBA00022692"/>
    </source>
</evidence>
<evidence type="ECO:0000256" key="2">
    <source>
        <dbReference type="ARBA" id="ARBA00022448"/>
    </source>
</evidence>
<feature type="transmembrane region" description="Helical" evidence="6">
    <location>
        <begin position="169"/>
        <end position="186"/>
    </location>
</feature>
<dbReference type="PANTHER" id="PTHR23518">
    <property type="entry name" value="C-METHYLTRANSFERASE"/>
    <property type="match status" value="1"/>
</dbReference>
<dbReference type="Proteomes" id="UP000199208">
    <property type="component" value="Unassembled WGS sequence"/>
</dbReference>
<feature type="transmembrane region" description="Helical" evidence="6">
    <location>
        <begin position="366"/>
        <end position="384"/>
    </location>
</feature>
<evidence type="ECO:0000256" key="5">
    <source>
        <dbReference type="ARBA" id="ARBA00023136"/>
    </source>
</evidence>
<keyword evidence="4 6" id="KW-1133">Transmembrane helix</keyword>
<dbReference type="GO" id="GO:0022857">
    <property type="term" value="F:transmembrane transporter activity"/>
    <property type="evidence" value="ECO:0007669"/>
    <property type="project" value="InterPro"/>
</dbReference>
<dbReference type="PRINTS" id="PR01035">
    <property type="entry name" value="TCRTETA"/>
</dbReference>
<dbReference type="CDD" id="cd17490">
    <property type="entry name" value="MFS_YxlH_like"/>
    <property type="match status" value="1"/>
</dbReference>
<feature type="transmembrane region" description="Helical" evidence="6">
    <location>
        <begin position="147"/>
        <end position="163"/>
    </location>
</feature>
<dbReference type="InterPro" id="IPR036259">
    <property type="entry name" value="MFS_trans_sf"/>
</dbReference>
<dbReference type="STRING" id="1120920.SAMN03080599_01701"/>
<dbReference type="RefSeq" id="WP_092590494.1">
    <property type="nucleotide sequence ID" value="NZ_FMWL01000007.1"/>
</dbReference>
<dbReference type="PROSITE" id="PS50850">
    <property type="entry name" value="MFS"/>
    <property type="match status" value="1"/>
</dbReference>
<dbReference type="OrthoDB" id="9607at2"/>
<dbReference type="InterPro" id="IPR001958">
    <property type="entry name" value="Tet-R_TetA/multi-R_MdtG-like"/>
</dbReference>
<dbReference type="Pfam" id="PF07690">
    <property type="entry name" value="MFS_1"/>
    <property type="match status" value="1"/>
</dbReference>
<evidence type="ECO:0000313" key="8">
    <source>
        <dbReference type="EMBL" id="SCZ79336.1"/>
    </source>
</evidence>
<keyword evidence="2" id="KW-0813">Transport</keyword>
<feature type="transmembrane region" description="Helical" evidence="6">
    <location>
        <begin position="38"/>
        <end position="58"/>
    </location>
</feature>
<organism evidence="8 9">
    <name type="scientific">Acidaminobacter hydrogenoformans DSM 2784</name>
    <dbReference type="NCBI Taxonomy" id="1120920"/>
    <lineage>
        <taxon>Bacteria</taxon>
        <taxon>Bacillati</taxon>
        <taxon>Bacillota</taxon>
        <taxon>Clostridia</taxon>
        <taxon>Peptostreptococcales</taxon>
        <taxon>Acidaminobacteraceae</taxon>
        <taxon>Acidaminobacter</taxon>
    </lineage>
</organism>
<feature type="transmembrane region" description="Helical" evidence="6">
    <location>
        <begin position="304"/>
        <end position="327"/>
    </location>
</feature>
<feature type="domain" description="Major facilitator superfamily (MFS) profile" evidence="7">
    <location>
        <begin position="1"/>
        <end position="392"/>
    </location>
</feature>
<dbReference type="SUPFAM" id="SSF103473">
    <property type="entry name" value="MFS general substrate transporter"/>
    <property type="match status" value="1"/>
</dbReference>
<feature type="transmembrane region" description="Helical" evidence="6">
    <location>
        <begin position="339"/>
        <end position="360"/>
    </location>
</feature>
<evidence type="ECO:0000256" key="6">
    <source>
        <dbReference type="SAM" id="Phobius"/>
    </source>
</evidence>
<dbReference type="GO" id="GO:0005886">
    <property type="term" value="C:plasma membrane"/>
    <property type="evidence" value="ECO:0007669"/>
    <property type="project" value="UniProtKB-SubCell"/>
</dbReference>
<evidence type="ECO:0000259" key="7">
    <source>
        <dbReference type="PROSITE" id="PS50850"/>
    </source>
</evidence>
<feature type="transmembrane region" description="Helical" evidence="6">
    <location>
        <begin position="105"/>
        <end position="126"/>
    </location>
</feature>
<comment type="subcellular location">
    <subcellularLocation>
        <location evidence="1">Cell membrane</location>
        <topology evidence="1">Multi-pass membrane protein</topology>
    </subcellularLocation>
</comment>
<dbReference type="InterPro" id="IPR011701">
    <property type="entry name" value="MFS"/>
</dbReference>
<feature type="transmembrane region" description="Helical" evidence="6">
    <location>
        <begin position="213"/>
        <end position="235"/>
    </location>
</feature>
<keyword evidence="9" id="KW-1185">Reference proteome</keyword>
<keyword evidence="5 6" id="KW-0472">Membrane</keyword>
<reference evidence="8 9" key="1">
    <citation type="submission" date="2016-10" db="EMBL/GenBank/DDBJ databases">
        <authorList>
            <person name="de Groot N.N."/>
        </authorList>
    </citation>
    <scope>NUCLEOTIDE SEQUENCE [LARGE SCALE GENOMIC DNA]</scope>
    <source>
        <strain evidence="8 9">DSM 2784</strain>
    </source>
</reference>
<dbReference type="Gene3D" id="1.20.1250.20">
    <property type="entry name" value="MFS general substrate transporter like domains"/>
    <property type="match status" value="1"/>
</dbReference>
<feature type="transmembrane region" description="Helical" evidence="6">
    <location>
        <begin position="79"/>
        <end position="99"/>
    </location>
</feature>
<evidence type="ECO:0000256" key="1">
    <source>
        <dbReference type="ARBA" id="ARBA00004651"/>
    </source>
</evidence>
<gene>
    <name evidence="8" type="ORF">SAMN03080599_01701</name>
</gene>
<feature type="transmembrane region" description="Helical" evidence="6">
    <location>
        <begin position="247"/>
        <end position="267"/>
    </location>
</feature>
<feature type="transmembrane region" description="Helical" evidence="6">
    <location>
        <begin position="12"/>
        <end position="32"/>
    </location>
</feature>
<evidence type="ECO:0000313" key="9">
    <source>
        <dbReference type="Proteomes" id="UP000199208"/>
    </source>
</evidence>
<evidence type="ECO:0000256" key="4">
    <source>
        <dbReference type="ARBA" id="ARBA00022989"/>
    </source>
</evidence>
<accession>A0A1G5RZA8</accession>
<proteinExistence type="predicted"/>
<dbReference type="InterPro" id="IPR020846">
    <property type="entry name" value="MFS_dom"/>
</dbReference>
<sequence length="401" mass="42974">MTDSSLKTQGKRHIILFCLMTGAFWFSQYAYIPQLTKYASQIGASMQTIGLISGAYGLSQVLLRVPLGLYSDYIGKRKIFVLTGVSMTVVSPLLVLLAPSPETLIVARFFSGVAAATWVNITVMFSEYFKSSESTKAIGIINSTNRFGQLTAFIVGGIVVAAFSVRAAFALSVAMGAVALVIAFKLKETGVKDARKATFRFKDILQLYKNRRLVSVSLLGLLSQLITFSTVYSFTPLLATELGAESFHLNLFNILFMLPQILFAALAGTVIRDRFGEKATLSAGFALVTVSCILTPFLNHYVQLFPVMFISGIGNSLSFPLLMGIAIKDVELAYKSSAMGFYQSVYAIGMTIGPILIGMVSGRFGLTAGFMAVGSIGLVALVAIHMPAAGISGKQSPSAKA</sequence>
<keyword evidence="3 6" id="KW-0812">Transmembrane</keyword>
<dbReference type="EMBL" id="FMWL01000007">
    <property type="protein sequence ID" value="SCZ79336.1"/>
    <property type="molecule type" value="Genomic_DNA"/>
</dbReference>